<comment type="cofactor">
    <cofactor evidence="11">
        <name>FAD</name>
        <dbReference type="ChEBI" id="CHEBI:57692"/>
    </cofactor>
    <text evidence="11">Binds 1 FAD per subunit.</text>
</comment>
<evidence type="ECO:0000313" key="15">
    <source>
        <dbReference type="Proteomes" id="UP000254866"/>
    </source>
</evidence>
<dbReference type="RefSeq" id="XP_031867647.1">
    <property type="nucleotide sequence ID" value="XM_032016416.1"/>
</dbReference>
<comment type="catalytic activity">
    <reaction evidence="10 11">
        <text>protoporphyrinogen IX + 3 O2 = protoporphyrin IX + 3 H2O2</text>
        <dbReference type="Rhea" id="RHEA:25576"/>
        <dbReference type="ChEBI" id="CHEBI:15379"/>
        <dbReference type="ChEBI" id="CHEBI:16240"/>
        <dbReference type="ChEBI" id="CHEBI:57306"/>
        <dbReference type="ChEBI" id="CHEBI:57307"/>
        <dbReference type="EC" id="1.3.3.4"/>
    </reaction>
</comment>
<feature type="compositionally biased region" description="Polar residues" evidence="12">
    <location>
        <begin position="47"/>
        <end position="59"/>
    </location>
</feature>
<dbReference type="EMBL" id="NPIC01000007">
    <property type="protein sequence ID" value="RDL34665.1"/>
    <property type="molecule type" value="Genomic_DNA"/>
</dbReference>
<dbReference type="Pfam" id="PF01593">
    <property type="entry name" value="Amino_oxidase"/>
    <property type="match status" value="1"/>
</dbReference>
<organism evidence="14 15">
    <name type="scientific">Venustampulla echinocandica</name>
    <dbReference type="NCBI Taxonomy" id="2656787"/>
    <lineage>
        <taxon>Eukaryota</taxon>
        <taxon>Fungi</taxon>
        <taxon>Dikarya</taxon>
        <taxon>Ascomycota</taxon>
        <taxon>Pezizomycotina</taxon>
        <taxon>Leotiomycetes</taxon>
        <taxon>Helotiales</taxon>
        <taxon>Pleuroascaceae</taxon>
        <taxon>Venustampulla</taxon>
    </lineage>
</organism>
<evidence type="ECO:0000256" key="9">
    <source>
        <dbReference type="ARBA" id="ARBA00023244"/>
    </source>
</evidence>
<dbReference type="InterPro" id="IPR050464">
    <property type="entry name" value="Zeta_carotene_desat/Oxidored"/>
</dbReference>
<keyword evidence="6 11" id="KW-0274">FAD</keyword>
<dbReference type="NCBIfam" id="TIGR00562">
    <property type="entry name" value="proto_IX_ox"/>
    <property type="match status" value="1"/>
</dbReference>
<dbReference type="SUPFAM" id="SSF54373">
    <property type="entry name" value="FAD-linked reductases, C-terminal domain"/>
    <property type="match status" value="1"/>
</dbReference>
<dbReference type="GO" id="GO:0006782">
    <property type="term" value="P:protoporphyrinogen IX biosynthetic process"/>
    <property type="evidence" value="ECO:0007669"/>
    <property type="project" value="UniProtKB-UniRule"/>
</dbReference>
<comment type="function">
    <text evidence="1 11">Catalyzes the 6-electron oxidation of protoporphyrinogen-IX to form protoporphyrin-IX.</text>
</comment>
<evidence type="ECO:0000256" key="5">
    <source>
        <dbReference type="ARBA" id="ARBA00022630"/>
    </source>
</evidence>
<gene>
    <name evidence="14" type="ORF">BP5553_07793</name>
</gene>
<evidence type="ECO:0000256" key="3">
    <source>
        <dbReference type="ARBA" id="ARBA00010551"/>
    </source>
</evidence>
<keyword evidence="8 11" id="KW-0350">Heme biosynthesis</keyword>
<evidence type="ECO:0000256" key="4">
    <source>
        <dbReference type="ARBA" id="ARBA00012867"/>
    </source>
</evidence>
<feature type="region of interest" description="Disordered" evidence="12">
    <location>
        <begin position="41"/>
        <end position="108"/>
    </location>
</feature>
<evidence type="ECO:0000256" key="8">
    <source>
        <dbReference type="ARBA" id="ARBA00023133"/>
    </source>
</evidence>
<reference evidence="14 15" key="1">
    <citation type="journal article" date="2018" name="IMA Fungus">
        <title>IMA Genome-F 9: Draft genome sequence of Annulohypoxylon stygium, Aspergillus mulundensis, Berkeleyomyces basicola (syn. Thielaviopsis basicola), Ceratocystis smalleyi, two Cercospora beticola strains, Coleophoma cylindrospora, Fusarium fracticaudum, Phialophora cf. hyalina, and Morchella septimelata.</title>
        <authorList>
            <person name="Wingfield B.D."/>
            <person name="Bills G.F."/>
            <person name="Dong Y."/>
            <person name="Huang W."/>
            <person name="Nel W.J."/>
            <person name="Swalarsk-Parry B.S."/>
            <person name="Vaghefi N."/>
            <person name="Wilken P.M."/>
            <person name="An Z."/>
            <person name="de Beer Z.W."/>
            <person name="De Vos L."/>
            <person name="Chen L."/>
            <person name="Duong T.A."/>
            <person name="Gao Y."/>
            <person name="Hammerbacher A."/>
            <person name="Kikkert J.R."/>
            <person name="Li Y."/>
            <person name="Li H."/>
            <person name="Li K."/>
            <person name="Li Q."/>
            <person name="Liu X."/>
            <person name="Ma X."/>
            <person name="Naidoo K."/>
            <person name="Pethybridge S.J."/>
            <person name="Sun J."/>
            <person name="Steenkamp E.T."/>
            <person name="van der Nest M.A."/>
            <person name="van Wyk S."/>
            <person name="Wingfield M.J."/>
            <person name="Xiong C."/>
            <person name="Yue Q."/>
            <person name="Zhang X."/>
        </authorList>
    </citation>
    <scope>NUCLEOTIDE SEQUENCE [LARGE SCALE GENOMIC DNA]</scope>
    <source>
        <strain evidence="14 15">BP 5553</strain>
    </source>
</reference>
<evidence type="ECO:0000256" key="7">
    <source>
        <dbReference type="ARBA" id="ARBA00023002"/>
    </source>
</evidence>
<sequence length="626" mass="68928">MHFRRPEYAVVALLRQCSTTSRYQASGSAWRTAHTSRIAPRYRIYTHPSSQQQRGYQAHSSNRTDTSTSTSQYSSSNLESTHFQAHSSNSAAQSNQSPGDPHNDKHDYAVLGGGITGLASAYHLAREFPSSKITLYEGSDRLGGWIRTERIDVEGGDLLIEHGPRTLRPGWDAAVFTTLELIQELGLQDDILRPSDSVAEQNRFIYYPDRLVRMPAPGSDFYSIAWSLLTEQVFKGMIKGIASDIVQPPRPSALEDESVGHFLQRRLGNTNVGDNLISAMLHGIYAGDINQLSIKSMFPKWWHLEGNYGSLTKGQLLLSVEKTAIADTRDLDLMGEIMPKVGPVLVHRVGPSMYSFRDGISTLSSALESSLRANPNVTLMTGKKIQSVDFDYAADGVAISTAQSQSSTTYGKVISTIPGRTLSTLASGSLPSLESIHSVTVMVVNLYYPDPDLLPEHGFGYLIPRSIPFEQNPERALGVIFNSDIIQGQDSAPGTKVTVMLGGHWWDGFDSYPDEEEGIAMAKAVLQRHIGVDTEPFVARATLQRDCIPQYTIGHDSRMKNAHRELINKFQGKLAVAGSSYSGVGVNDCIRSGRDVVMGLQYHAELTGLEHFTVPRKYAKMAPLYE</sequence>
<proteinExistence type="inferred from homology"/>
<evidence type="ECO:0000259" key="13">
    <source>
        <dbReference type="Pfam" id="PF01593"/>
    </source>
</evidence>
<evidence type="ECO:0000256" key="2">
    <source>
        <dbReference type="ARBA" id="ARBA00005073"/>
    </source>
</evidence>
<dbReference type="Gene3D" id="3.50.50.60">
    <property type="entry name" value="FAD/NAD(P)-binding domain"/>
    <property type="match status" value="1"/>
</dbReference>
<dbReference type="Proteomes" id="UP000254866">
    <property type="component" value="Unassembled WGS sequence"/>
</dbReference>
<comment type="similarity">
    <text evidence="3 11">Belongs to the protoporphyrinogen/coproporphyrinogen oxidase family. Protoporphyrinogen oxidase subfamily.</text>
</comment>
<protein>
    <recommendedName>
        <fullName evidence="4 11">Protoporphyrinogen oxidase</fullName>
        <ecNumber evidence="4 11">1.3.3.4</ecNumber>
    </recommendedName>
</protein>
<accession>A0A370THI8</accession>
<dbReference type="UniPathway" id="UPA00251">
    <property type="reaction ID" value="UER00324"/>
</dbReference>
<dbReference type="InterPro" id="IPR002937">
    <property type="entry name" value="Amino_oxidase"/>
</dbReference>
<evidence type="ECO:0000256" key="11">
    <source>
        <dbReference type="RuleBase" id="RU367069"/>
    </source>
</evidence>
<evidence type="ECO:0000256" key="10">
    <source>
        <dbReference type="ARBA" id="ARBA00047554"/>
    </source>
</evidence>
<dbReference type="PANTHER" id="PTHR42923:SF3">
    <property type="entry name" value="PROTOPORPHYRINOGEN OXIDASE"/>
    <property type="match status" value="1"/>
</dbReference>
<evidence type="ECO:0000256" key="12">
    <source>
        <dbReference type="SAM" id="MobiDB-lite"/>
    </source>
</evidence>
<evidence type="ECO:0000313" key="14">
    <source>
        <dbReference type="EMBL" id="RDL34665.1"/>
    </source>
</evidence>
<evidence type="ECO:0000256" key="6">
    <source>
        <dbReference type="ARBA" id="ARBA00022827"/>
    </source>
</evidence>
<dbReference type="EC" id="1.3.3.4" evidence="4 11"/>
<keyword evidence="5 11" id="KW-0285">Flavoprotein</keyword>
<comment type="caution">
    <text evidence="14">The sequence shown here is derived from an EMBL/GenBank/DDBJ whole genome shotgun (WGS) entry which is preliminary data.</text>
</comment>
<evidence type="ECO:0000256" key="1">
    <source>
        <dbReference type="ARBA" id="ARBA00002600"/>
    </source>
</evidence>
<dbReference type="OrthoDB" id="438553at2759"/>
<dbReference type="AlphaFoldDB" id="A0A370THI8"/>
<name>A0A370THI8_9HELO</name>
<feature type="compositionally biased region" description="Low complexity" evidence="12">
    <location>
        <begin position="60"/>
        <end position="97"/>
    </location>
</feature>
<dbReference type="InterPro" id="IPR036188">
    <property type="entry name" value="FAD/NAD-bd_sf"/>
</dbReference>
<keyword evidence="9 11" id="KW-0627">Porphyrin biosynthesis</keyword>
<dbReference type="GO" id="GO:0004729">
    <property type="term" value="F:oxygen-dependent protoporphyrinogen oxidase activity"/>
    <property type="evidence" value="ECO:0007669"/>
    <property type="project" value="UniProtKB-UniRule"/>
</dbReference>
<dbReference type="InterPro" id="IPR004572">
    <property type="entry name" value="Protoporphyrinogen_oxidase"/>
</dbReference>
<comment type="subcellular location">
    <subcellularLocation>
        <location evidence="11">Mitochondrion inner membrane</location>
    </subcellularLocation>
</comment>
<comment type="pathway">
    <text evidence="2 11">Porphyrin-containing compound metabolism; protoporphyrin-IX biosynthesis; protoporphyrin-IX from protoporphyrinogen-IX: step 1/1.</text>
</comment>
<dbReference type="GO" id="GO:0005743">
    <property type="term" value="C:mitochondrial inner membrane"/>
    <property type="evidence" value="ECO:0007669"/>
    <property type="project" value="UniProtKB-SubCell"/>
</dbReference>
<dbReference type="PANTHER" id="PTHR42923">
    <property type="entry name" value="PROTOPORPHYRINOGEN OXIDASE"/>
    <property type="match status" value="1"/>
</dbReference>
<dbReference type="SUPFAM" id="SSF51905">
    <property type="entry name" value="FAD/NAD(P)-binding domain"/>
    <property type="match status" value="1"/>
</dbReference>
<keyword evidence="7 11" id="KW-0560">Oxidoreductase</keyword>
<dbReference type="STRING" id="2656787.A0A370THI8"/>
<dbReference type="GeneID" id="43600642"/>
<keyword evidence="15" id="KW-1185">Reference proteome</keyword>
<feature type="domain" description="Amine oxidase" evidence="13">
    <location>
        <begin position="115"/>
        <end position="596"/>
    </location>
</feature>